<sequence>MKLPGHFNFQVAALSRPGKFQHIGNLITVTVTSP</sequence>
<dbReference type="EMBL" id="BPVZ01000001">
    <property type="protein sequence ID" value="GKU86483.1"/>
    <property type="molecule type" value="Genomic_DNA"/>
</dbReference>
<dbReference type="AlphaFoldDB" id="A0AAV5HCE5"/>
<name>A0AAV5HCE5_9ROSI</name>
<evidence type="ECO:0000313" key="1">
    <source>
        <dbReference type="EMBL" id="GKU86483.1"/>
    </source>
</evidence>
<protein>
    <submittedName>
        <fullName evidence="1">Uncharacterized protein</fullName>
    </submittedName>
</protein>
<proteinExistence type="predicted"/>
<comment type="caution">
    <text evidence="1">The sequence shown here is derived from an EMBL/GenBank/DDBJ whole genome shotgun (WGS) entry which is preliminary data.</text>
</comment>
<accession>A0AAV5HCE5</accession>
<reference evidence="1 2" key="1">
    <citation type="journal article" date="2021" name="Commun. Biol.">
        <title>The genome of Shorea leprosula (Dipterocarpaceae) highlights the ecological relevance of drought in aseasonal tropical rainforests.</title>
        <authorList>
            <person name="Ng K.K.S."/>
            <person name="Kobayashi M.J."/>
            <person name="Fawcett J.A."/>
            <person name="Hatakeyama M."/>
            <person name="Paape T."/>
            <person name="Ng C.H."/>
            <person name="Ang C.C."/>
            <person name="Tnah L.H."/>
            <person name="Lee C.T."/>
            <person name="Nishiyama T."/>
            <person name="Sese J."/>
            <person name="O'Brien M.J."/>
            <person name="Copetti D."/>
            <person name="Mohd Noor M.I."/>
            <person name="Ong R.C."/>
            <person name="Putra M."/>
            <person name="Sireger I.Z."/>
            <person name="Indrioko S."/>
            <person name="Kosugi Y."/>
            <person name="Izuno A."/>
            <person name="Isagi Y."/>
            <person name="Lee S.L."/>
            <person name="Shimizu K.K."/>
        </authorList>
    </citation>
    <scope>NUCLEOTIDE SEQUENCE [LARGE SCALE GENOMIC DNA]</scope>
    <source>
        <strain evidence="1">214</strain>
    </source>
</reference>
<gene>
    <name evidence="1" type="ORF">SLEP1_g999</name>
</gene>
<evidence type="ECO:0000313" key="2">
    <source>
        <dbReference type="Proteomes" id="UP001054252"/>
    </source>
</evidence>
<dbReference type="Proteomes" id="UP001054252">
    <property type="component" value="Unassembled WGS sequence"/>
</dbReference>
<organism evidence="1 2">
    <name type="scientific">Rubroshorea leprosula</name>
    <dbReference type="NCBI Taxonomy" id="152421"/>
    <lineage>
        <taxon>Eukaryota</taxon>
        <taxon>Viridiplantae</taxon>
        <taxon>Streptophyta</taxon>
        <taxon>Embryophyta</taxon>
        <taxon>Tracheophyta</taxon>
        <taxon>Spermatophyta</taxon>
        <taxon>Magnoliopsida</taxon>
        <taxon>eudicotyledons</taxon>
        <taxon>Gunneridae</taxon>
        <taxon>Pentapetalae</taxon>
        <taxon>rosids</taxon>
        <taxon>malvids</taxon>
        <taxon>Malvales</taxon>
        <taxon>Dipterocarpaceae</taxon>
        <taxon>Rubroshorea</taxon>
    </lineage>
</organism>
<keyword evidence="2" id="KW-1185">Reference proteome</keyword>